<sequence length="108" mass="12551">MPSHVVSYLNMEKPTHFVSSSSSSTSSSLYPSVRRQLRLSYLVPALLEKLERFGSGGIRRRRNRDDDDEGMVHRQRQMWLEVPSVQLRLKAVLERLEALNDEMMGEFQ</sequence>
<reference evidence="1" key="1">
    <citation type="submission" date="2021-01" db="EMBL/GenBank/DDBJ databases">
        <authorList>
            <person name="Corre E."/>
            <person name="Pelletier E."/>
            <person name="Niang G."/>
            <person name="Scheremetjew M."/>
            <person name="Finn R."/>
            <person name="Kale V."/>
            <person name="Holt S."/>
            <person name="Cochrane G."/>
            <person name="Meng A."/>
            <person name="Brown T."/>
            <person name="Cohen L."/>
        </authorList>
    </citation>
    <scope>NUCLEOTIDE SEQUENCE</scope>
    <source>
        <strain evidence="1">GSO104</strain>
    </source>
</reference>
<proteinExistence type="predicted"/>
<accession>A0A7S4RYS1</accession>
<dbReference type="AlphaFoldDB" id="A0A7S4RYS1"/>
<gene>
    <name evidence="1" type="ORF">DBRI00130_LOCUS26451</name>
</gene>
<dbReference type="EMBL" id="HBNS01033805">
    <property type="protein sequence ID" value="CAE4629182.1"/>
    <property type="molecule type" value="Transcribed_RNA"/>
</dbReference>
<organism evidence="1">
    <name type="scientific">Ditylum brightwellii</name>
    <dbReference type="NCBI Taxonomy" id="49249"/>
    <lineage>
        <taxon>Eukaryota</taxon>
        <taxon>Sar</taxon>
        <taxon>Stramenopiles</taxon>
        <taxon>Ochrophyta</taxon>
        <taxon>Bacillariophyta</taxon>
        <taxon>Mediophyceae</taxon>
        <taxon>Lithodesmiophycidae</taxon>
        <taxon>Lithodesmiales</taxon>
        <taxon>Lithodesmiaceae</taxon>
        <taxon>Ditylum</taxon>
    </lineage>
</organism>
<name>A0A7S4RYS1_9STRA</name>
<protein>
    <submittedName>
        <fullName evidence="1">Uncharacterized protein</fullName>
    </submittedName>
</protein>
<evidence type="ECO:0000313" key="1">
    <source>
        <dbReference type="EMBL" id="CAE4629182.1"/>
    </source>
</evidence>